<comment type="function">
    <text evidence="1">Toxic component of a type II toxin-antitoxin (TA) system.</text>
</comment>
<evidence type="ECO:0000313" key="2">
    <source>
        <dbReference type="EMBL" id="PQV62967.1"/>
    </source>
</evidence>
<proteinExistence type="inferred from homology"/>
<dbReference type="GO" id="GO:0004521">
    <property type="term" value="F:RNA endonuclease activity"/>
    <property type="evidence" value="ECO:0007669"/>
    <property type="project" value="TreeGrafter"/>
</dbReference>
<dbReference type="Proteomes" id="UP000237684">
    <property type="component" value="Unassembled WGS sequence"/>
</dbReference>
<name>A0A2S8SQ93_9BACT</name>
<gene>
    <name evidence="2" type="ORF">B1R32_1179</name>
</gene>
<dbReference type="FunCoup" id="A0A2S8SQ93">
    <property type="interactions" value="32"/>
</dbReference>
<dbReference type="Pfam" id="PF02452">
    <property type="entry name" value="PemK_toxin"/>
    <property type="match status" value="1"/>
</dbReference>
<protein>
    <recommendedName>
        <fullName evidence="1">mRNA interferase</fullName>
        <ecNumber evidence="1">3.1.-.-</ecNumber>
    </recommendedName>
</protein>
<keyword evidence="3" id="KW-1185">Reference proteome</keyword>
<keyword evidence="1" id="KW-0540">Nuclease</keyword>
<dbReference type="InterPro" id="IPR011067">
    <property type="entry name" value="Plasmid_toxin/cell-grow_inhib"/>
</dbReference>
<dbReference type="SUPFAM" id="SSF50118">
    <property type="entry name" value="Cell growth inhibitor/plasmid maintenance toxic component"/>
    <property type="match status" value="1"/>
</dbReference>
<dbReference type="GO" id="GO:0016075">
    <property type="term" value="P:rRNA catabolic process"/>
    <property type="evidence" value="ECO:0007669"/>
    <property type="project" value="TreeGrafter"/>
</dbReference>
<dbReference type="InParanoid" id="A0A2S8SQ93"/>
<dbReference type="GO" id="GO:0006402">
    <property type="term" value="P:mRNA catabolic process"/>
    <property type="evidence" value="ECO:0007669"/>
    <property type="project" value="TreeGrafter"/>
</dbReference>
<keyword evidence="1" id="KW-0255">Endonuclease</keyword>
<dbReference type="RefSeq" id="WP_106380844.1">
    <property type="nucleotide sequence ID" value="NZ_NIGF01000017.1"/>
</dbReference>
<dbReference type="GO" id="GO:0016787">
    <property type="term" value="F:hydrolase activity"/>
    <property type="evidence" value="ECO:0007669"/>
    <property type="project" value="UniProtKB-KW"/>
</dbReference>
<sequence length="121" mass="13430">MALDNNRIYKRGDIVQARFDPTEGSEQSGVRPAIVLSPDAFNRHSPLLVLASLTTKNLDRIYPFEVLVEPGAIVKRRSKILLMQLRGMSQSRVVTCYGQLPPETLLEVDAALKIAVGLEKI</sequence>
<dbReference type="OrthoDB" id="9793906at2"/>
<organism evidence="2 3">
    <name type="scientific">Abditibacterium utsteinense</name>
    <dbReference type="NCBI Taxonomy" id="1960156"/>
    <lineage>
        <taxon>Bacteria</taxon>
        <taxon>Pseudomonadati</taxon>
        <taxon>Abditibacteriota</taxon>
        <taxon>Abditibacteriia</taxon>
        <taxon>Abditibacteriales</taxon>
        <taxon>Abditibacteriaceae</taxon>
        <taxon>Abditibacterium</taxon>
    </lineage>
</organism>
<dbReference type="EMBL" id="NIGF01000017">
    <property type="protein sequence ID" value="PQV62967.1"/>
    <property type="molecule type" value="Genomic_DNA"/>
</dbReference>
<reference evidence="2 3" key="1">
    <citation type="journal article" date="2018" name="Syst. Appl. Microbiol.">
        <title>Abditibacterium utsteinense sp. nov., the first cultivated member of candidate phylum FBP, isolated from ice-free Antarctic soil samples.</title>
        <authorList>
            <person name="Tahon G."/>
            <person name="Tytgat B."/>
            <person name="Lebbe L."/>
            <person name="Carlier A."/>
            <person name="Willems A."/>
        </authorList>
    </citation>
    <scope>NUCLEOTIDE SEQUENCE [LARGE SCALE GENOMIC DNA]</scope>
    <source>
        <strain evidence="2 3">LMG 29911</strain>
    </source>
</reference>
<dbReference type="Gene3D" id="2.30.30.110">
    <property type="match status" value="1"/>
</dbReference>
<comment type="caution">
    <text evidence="2">The sequence shown here is derived from an EMBL/GenBank/DDBJ whole genome shotgun (WGS) entry which is preliminary data.</text>
</comment>
<dbReference type="EC" id="3.1.-.-" evidence="1"/>
<dbReference type="InterPro" id="IPR003477">
    <property type="entry name" value="PemK-like"/>
</dbReference>
<dbReference type="GO" id="GO:0003677">
    <property type="term" value="F:DNA binding"/>
    <property type="evidence" value="ECO:0007669"/>
    <property type="project" value="InterPro"/>
</dbReference>
<dbReference type="PIRSF" id="PIRSF033490">
    <property type="entry name" value="MazF"/>
    <property type="match status" value="1"/>
</dbReference>
<accession>A0A2S8SQ93</accession>
<evidence type="ECO:0000313" key="3">
    <source>
        <dbReference type="Proteomes" id="UP000237684"/>
    </source>
</evidence>
<dbReference type="PANTHER" id="PTHR33988">
    <property type="entry name" value="ENDORIBONUCLEASE MAZF-RELATED"/>
    <property type="match status" value="1"/>
</dbReference>
<comment type="similarity">
    <text evidence="1">Belongs to the PemK/MazF family.</text>
</comment>
<evidence type="ECO:0000256" key="1">
    <source>
        <dbReference type="PIRNR" id="PIRNR033490"/>
    </source>
</evidence>
<dbReference type="AlphaFoldDB" id="A0A2S8SQ93"/>
<keyword evidence="1" id="KW-0378">Hydrolase</keyword>